<proteinExistence type="predicted"/>
<evidence type="ECO:0000313" key="1">
    <source>
        <dbReference type="EMBL" id="KAF2560608.1"/>
    </source>
</evidence>
<reference evidence="1" key="1">
    <citation type="submission" date="2019-12" db="EMBL/GenBank/DDBJ databases">
        <title>Genome sequencing and annotation of Brassica cretica.</title>
        <authorList>
            <person name="Studholme D.J."/>
            <person name="Sarris P.F."/>
        </authorList>
    </citation>
    <scope>NUCLEOTIDE SEQUENCE</scope>
    <source>
        <strain evidence="1">PFS-102/07</strain>
        <tissue evidence="1">Leaf</tissue>
    </source>
</reference>
<protein>
    <submittedName>
        <fullName evidence="1">Uncharacterized protein</fullName>
    </submittedName>
</protein>
<sequence>MVVGLGTAYGRVPCTDRINFVWMRGAGSSGLMDTIKTGDASVLMMRIRRQELSGDVNGCIVLERDTGAEYVLTFPGVIGDRFWGAKHGLRTVLDGWLETRQSLFVYLDHVGWLAE</sequence>
<organism evidence="1">
    <name type="scientific">Brassica cretica</name>
    <name type="common">Mustard</name>
    <dbReference type="NCBI Taxonomy" id="69181"/>
    <lineage>
        <taxon>Eukaryota</taxon>
        <taxon>Viridiplantae</taxon>
        <taxon>Streptophyta</taxon>
        <taxon>Embryophyta</taxon>
        <taxon>Tracheophyta</taxon>
        <taxon>Spermatophyta</taxon>
        <taxon>Magnoliopsida</taxon>
        <taxon>eudicotyledons</taxon>
        <taxon>Gunneridae</taxon>
        <taxon>Pentapetalae</taxon>
        <taxon>rosids</taxon>
        <taxon>malvids</taxon>
        <taxon>Brassicales</taxon>
        <taxon>Brassicaceae</taxon>
        <taxon>Brassiceae</taxon>
        <taxon>Brassica</taxon>
    </lineage>
</organism>
<dbReference type="EMBL" id="QGKY02001250">
    <property type="protein sequence ID" value="KAF2560608.1"/>
    <property type="molecule type" value="Genomic_DNA"/>
</dbReference>
<name>A0A8S9I017_BRACR</name>
<gene>
    <name evidence="1" type="ORF">F2Q70_00015915</name>
</gene>
<dbReference type="AlphaFoldDB" id="A0A8S9I017"/>
<accession>A0A8S9I017</accession>
<comment type="caution">
    <text evidence="1">The sequence shown here is derived from an EMBL/GenBank/DDBJ whole genome shotgun (WGS) entry which is preliminary data.</text>
</comment>